<feature type="region of interest" description="Disordered" evidence="3">
    <location>
        <begin position="59"/>
        <end position="149"/>
    </location>
</feature>
<keyword evidence="1" id="KW-0732">Signal</keyword>
<evidence type="ECO:0000313" key="5">
    <source>
        <dbReference type="Proteomes" id="UP000824109"/>
    </source>
</evidence>
<dbReference type="AlphaFoldDB" id="A0A9D1SEE7"/>
<keyword evidence="2" id="KW-0677">Repeat</keyword>
<sequence>MNTEHFVYIPESVRFITEGTFSSCPNVVIYCEEGSIAQEYAEIYGIDYVITGGSATMAPTDAPTAEPTDMPTDAPTDEPTYAPTDAPSAEPTPVSSPGASSVPESTPTAGPSTAPSAEPTPVSSPGISPSPEPTLSVTEAPGNTQKPDEGVYRYDIVSCKWSTSQAEPVIECYEESDNTYIICASYSADGKLIMLDMQPLDMKAGERRTITLKHESRYVKIFITDPETMRPYSEVYKLRISAPSGDN</sequence>
<name>A0A9D1SEE7_9FIRM</name>
<dbReference type="Pfam" id="PF04886">
    <property type="entry name" value="PT"/>
    <property type="match status" value="1"/>
</dbReference>
<organism evidence="4 5">
    <name type="scientific">Candidatus Ornithomonoglobus merdipullorum</name>
    <dbReference type="NCBI Taxonomy" id="2840895"/>
    <lineage>
        <taxon>Bacteria</taxon>
        <taxon>Bacillati</taxon>
        <taxon>Bacillota</taxon>
        <taxon>Clostridia</taxon>
        <taxon>Candidatus Ornithomonoglobus</taxon>
    </lineage>
</organism>
<accession>A0A9D1SEE7</accession>
<proteinExistence type="predicted"/>
<dbReference type="EMBL" id="DVNB01000049">
    <property type="protein sequence ID" value="HIU57066.1"/>
    <property type="molecule type" value="Genomic_DNA"/>
</dbReference>
<evidence type="ECO:0000256" key="2">
    <source>
        <dbReference type="ARBA" id="ARBA00022737"/>
    </source>
</evidence>
<protein>
    <submittedName>
        <fullName evidence="4">PT domain-containing protein</fullName>
    </submittedName>
</protein>
<dbReference type="InterPro" id="IPR006970">
    <property type="entry name" value="PT"/>
</dbReference>
<evidence type="ECO:0000313" key="4">
    <source>
        <dbReference type="EMBL" id="HIU57066.1"/>
    </source>
</evidence>
<reference evidence="4" key="2">
    <citation type="journal article" date="2021" name="PeerJ">
        <title>Extensive microbial diversity within the chicken gut microbiome revealed by metagenomics and culture.</title>
        <authorList>
            <person name="Gilroy R."/>
            <person name="Ravi A."/>
            <person name="Getino M."/>
            <person name="Pursley I."/>
            <person name="Horton D.L."/>
            <person name="Alikhan N.F."/>
            <person name="Baker D."/>
            <person name="Gharbi K."/>
            <person name="Hall N."/>
            <person name="Watson M."/>
            <person name="Adriaenssens E.M."/>
            <person name="Foster-Nyarko E."/>
            <person name="Jarju S."/>
            <person name="Secka A."/>
            <person name="Antonio M."/>
            <person name="Oren A."/>
            <person name="Chaudhuri R.R."/>
            <person name="La Ragione R."/>
            <person name="Hildebrand F."/>
            <person name="Pallen M.J."/>
        </authorList>
    </citation>
    <scope>NUCLEOTIDE SEQUENCE</scope>
    <source>
        <strain evidence="4">USAMLcec3-3695</strain>
    </source>
</reference>
<gene>
    <name evidence="4" type="ORF">IAA61_04535</name>
</gene>
<evidence type="ECO:0000256" key="3">
    <source>
        <dbReference type="SAM" id="MobiDB-lite"/>
    </source>
</evidence>
<reference evidence="4" key="1">
    <citation type="submission" date="2020-10" db="EMBL/GenBank/DDBJ databases">
        <authorList>
            <person name="Gilroy R."/>
        </authorList>
    </citation>
    <scope>NUCLEOTIDE SEQUENCE</scope>
    <source>
        <strain evidence="4">USAMLcec3-3695</strain>
    </source>
</reference>
<feature type="compositionally biased region" description="Polar residues" evidence="3">
    <location>
        <begin position="93"/>
        <end position="145"/>
    </location>
</feature>
<evidence type="ECO:0000256" key="1">
    <source>
        <dbReference type="ARBA" id="ARBA00022729"/>
    </source>
</evidence>
<dbReference type="Proteomes" id="UP000824109">
    <property type="component" value="Unassembled WGS sequence"/>
</dbReference>
<comment type="caution">
    <text evidence="4">The sequence shown here is derived from an EMBL/GenBank/DDBJ whole genome shotgun (WGS) entry which is preliminary data.</text>
</comment>